<comment type="caution">
    <text evidence="2">The sequence shown here is derived from an EMBL/GenBank/DDBJ whole genome shotgun (WGS) entry which is preliminary data.</text>
</comment>
<sequence length="1859" mass="202371">MGLRHGRSYGYQKGNFRRHDTSSLCLAFSTYGIEPKATRYSRTNILTPSAELPLEVRLCSEYSTVHMWKLVEKFLGRAWDKDDLTTSPVASTSSNQQPLPTSRTDDASSSSPTLLRASGVPRQKIGLFELSKNGERKTVDVVAVHGLQGDAYLTWKHDNGSLWLRDFLPADIPFARIMTFGYDSTVAFSKSVANIEDKALELLNRLSAKRSAAGGGTSVPIVFVCHSLGGIVVKKALILAHERSSDPDYKDVLDNTKAIAFLGVPHKGSDSAWWATFAANALKGASIGTSTNTALVADLKKDSTTLSNISKQFVDRARDLIIYTFYETEVLFGVVVVDKRSARIGLANEKLFPVNANHRMICKIPSLESHEHDTVCRWIAKLAKRVAEEAVPEVIAGNKMMEAPGAVEAKEKSTRTSVNIHWKVPRTVNTLFTGRTKILNKIMQALYSDSGASNADEQKRFVITGLGGQGKSEICLRIANITRQHFWGVFWVDVSSASIANIDFVAAANMIDSSVKTVDEAQQLLANIKESWLLILDNADNTEIDYQEYIPSGTCGTVVITSRNPDCHRYSTVGAETLAGLDIEDSVELLLKAAKVPRESWPACKKDGKENVDLLESHTLALIQAGAYIANGHCKLEEYPAEYRRQHDRLLKYGRGQARSRYGNVYATFEASACILEASTSIAASDASALLDILSVLYFSGVSMQLFKDAWKGCRQVYEKGDEKSVKIDALSEDHVSQLPGFIAGDFEKWDSFRVMEAIQLLISLALVTAEHDTGVLSMHPLVHVWAKGRQRSERQGRAFRATGSIVALSYYGSQDWRLYEKQLHRHTLSYLDAVTGQDGFNEAEPTTRQILFQCAFALSTMRDDLKVAELLSRLFSGLIVDPKSPSRELLAVYDLQGENLGYLGKSEEAAQLLKQVVEIRESTLAESHPSRLASQHALAGAYEANGQVKEAVKLLEQVVKIQESTLAESHPSRLASQHALAGAYQANGQVKEAVKLLEQVVKIQESTLAESHPSRLASQHALAGAYQANGQVKEAVKLLEQVVKIRESTLAESHPDRLASQHALAGAYQANGQVKEAIKLLEQVVKIQESTLAESHPGRLASQHALAGAYQANGQVKEAVKLLEQVVKIKESTLAESHPSRLASQHALAGAYRANGQVKEAVKLLEQVVKIEESTLAESHPSRLASQHALAGAYEANGQVKEAVKLLEQVVKIEESTLAESHPSRLASQHALAGAYGANGQVKEAVKLLEQVVKIQESTLAESHPSRLASQHALAGAYGANGQVKEAVKLLEQVVKIKESTLAESHPSRLASQHALAGAYEANGQVKEAVKLLEQVVKIKESTLAESHPSRLASQHALAGAYRANGQVKEAVKLLEQVVKIEESTLAESHPSRLASQHALAGAYQANGQVKEAIKLLEQVVKIQESTLAESHPSRLASQHALAGAYEANGQVKEAVKLLEQVVKTRESTLAESHPSRLASQHALAGAYRANGQVKEAVKLLEQVVKIQESTLAESHPSRLASQHALAGAYRANGQVKEAVKLLEQVVKTRESTLAESHPGRLASQHELAGAYQANGQVKEAIKLLEQVVKIRESTLAETNGQVKEAIKLLEQVVKIQESTLAESHPSRLASQHALAGAYRANGQVKEAVKLLEQVVKIEESTLAESHPSRLASQHALAGAYEANGQVKEAVKLLEQVVKIQESTLAESHPSRLASQHALAGAYEANGQVKEAVKLLEQVVKIRESTLAESHPDRLASQHALAGAYQANGQVKEAIKLLEQVVKIQESTLAESHPGRLASQHELAGAYQANGQVKEAVKLLEQVVKIEESTLVESHSDRLASQHALGVLYQEVGRSKRS</sequence>
<dbReference type="Pfam" id="PF13424">
    <property type="entry name" value="TPR_12"/>
    <property type="match status" value="10"/>
</dbReference>
<dbReference type="Gene3D" id="3.40.50.300">
    <property type="entry name" value="P-loop containing nucleotide triphosphate hydrolases"/>
    <property type="match status" value="1"/>
</dbReference>
<gene>
    <name evidence="2" type="ORF">FRX48_07220</name>
</gene>
<dbReference type="InterPro" id="IPR029058">
    <property type="entry name" value="AB_hydrolase_fold"/>
</dbReference>
<dbReference type="Gene3D" id="1.25.40.10">
    <property type="entry name" value="Tetratricopeptide repeat domain"/>
    <property type="match status" value="6"/>
</dbReference>
<dbReference type="SUPFAM" id="SSF52540">
    <property type="entry name" value="P-loop containing nucleoside triphosphate hydrolases"/>
    <property type="match status" value="1"/>
</dbReference>
<dbReference type="OrthoDB" id="1658288at2759"/>
<dbReference type="SUPFAM" id="SSF48452">
    <property type="entry name" value="TPR-like"/>
    <property type="match status" value="4"/>
</dbReference>
<dbReference type="Pfam" id="PF13374">
    <property type="entry name" value="TPR_10"/>
    <property type="match status" value="2"/>
</dbReference>
<dbReference type="PANTHER" id="PTHR46082:SF6">
    <property type="entry name" value="AAA+ ATPASE DOMAIN-CONTAINING PROTEIN-RELATED"/>
    <property type="match status" value="1"/>
</dbReference>
<feature type="region of interest" description="Disordered" evidence="1">
    <location>
        <begin position="87"/>
        <end position="115"/>
    </location>
</feature>
<evidence type="ECO:0000313" key="3">
    <source>
        <dbReference type="Proteomes" id="UP000324767"/>
    </source>
</evidence>
<dbReference type="InterPro" id="IPR019734">
    <property type="entry name" value="TPR_rpt"/>
</dbReference>
<dbReference type="Proteomes" id="UP000324767">
    <property type="component" value="Unassembled WGS sequence"/>
</dbReference>
<dbReference type="InterPro" id="IPR027417">
    <property type="entry name" value="P-loop_NTPase"/>
</dbReference>
<protein>
    <submittedName>
        <fullName evidence="2">Kinesin light chain 1</fullName>
    </submittedName>
</protein>
<evidence type="ECO:0000313" key="2">
    <source>
        <dbReference type="EMBL" id="KAA6408876.1"/>
    </source>
</evidence>
<organism evidence="2 3">
    <name type="scientific">Lasallia pustulata</name>
    <dbReference type="NCBI Taxonomy" id="136370"/>
    <lineage>
        <taxon>Eukaryota</taxon>
        <taxon>Fungi</taxon>
        <taxon>Dikarya</taxon>
        <taxon>Ascomycota</taxon>
        <taxon>Pezizomycotina</taxon>
        <taxon>Lecanoromycetes</taxon>
        <taxon>OSLEUM clade</taxon>
        <taxon>Umbilicariomycetidae</taxon>
        <taxon>Umbilicariales</taxon>
        <taxon>Umbilicariaceae</taxon>
        <taxon>Lasallia</taxon>
    </lineage>
</organism>
<dbReference type="SMART" id="SM00028">
    <property type="entry name" value="TPR"/>
    <property type="match status" value="22"/>
</dbReference>
<name>A0A5M8PJ52_9LECA</name>
<dbReference type="InterPro" id="IPR053137">
    <property type="entry name" value="NLR-like"/>
</dbReference>
<dbReference type="Gene3D" id="3.40.50.1820">
    <property type="entry name" value="alpha/beta hydrolase"/>
    <property type="match status" value="1"/>
</dbReference>
<dbReference type="InterPro" id="IPR011990">
    <property type="entry name" value="TPR-like_helical_dom_sf"/>
</dbReference>
<dbReference type="PANTHER" id="PTHR46082">
    <property type="entry name" value="ATP/GTP-BINDING PROTEIN-RELATED"/>
    <property type="match status" value="1"/>
</dbReference>
<proteinExistence type="predicted"/>
<dbReference type="SUPFAM" id="SSF53474">
    <property type="entry name" value="alpha/beta-Hydrolases"/>
    <property type="match status" value="1"/>
</dbReference>
<accession>A0A5M8PJ52</accession>
<reference evidence="2 3" key="1">
    <citation type="submission" date="2019-09" db="EMBL/GenBank/DDBJ databases">
        <title>The hologenome of the rock-dwelling lichen Lasallia pustulata.</title>
        <authorList>
            <person name="Greshake Tzovaras B."/>
            <person name="Segers F."/>
            <person name="Bicker A."/>
            <person name="Dal Grande F."/>
            <person name="Otte J."/>
            <person name="Hankeln T."/>
            <person name="Schmitt I."/>
            <person name="Ebersberger I."/>
        </authorList>
    </citation>
    <scope>NUCLEOTIDE SEQUENCE [LARGE SCALE GENOMIC DNA]</scope>
    <source>
        <strain evidence="2">A1-1</strain>
    </source>
</reference>
<feature type="compositionally biased region" description="Polar residues" evidence="1">
    <location>
        <begin position="87"/>
        <end position="113"/>
    </location>
</feature>
<dbReference type="EMBL" id="VXIT01000012">
    <property type="protein sequence ID" value="KAA6408876.1"/>
    <property type="molecule type" value="Genomic_DNA"/>
</dbReference>
<evidence type="ECO:0000256" key="1">
    <source>
        <dbReference type="SAM" id="MobiDB-lite"/>
    </source>
</evidence>